<evidence type="ECO:0000313" key="6">
    <source>
        <dbReference type="EMBL" id="OCT15104.1"/>
    </source>
</evidence>
<dbReference type="InterPro" id="IPR036388">
    <property type="entry name" value="WH-like_DNA-bd_sf"/>
</dbReference>
<dbReference type="GO" id="GO:0003677">
    <property type="term" value="F:DNA binding"/>
    <property type="evidence" value="ECO:0007669"/>
    <property type="project" value="UniProtKB-KW"/>
</dbReference>
<evidence type="ECO:0000256" key="2">
    <source>
        <dbReference type="ARBA" id="ARBA00023015"/>
    </source>
</evidence>
<dbReference type="PANTHER" id="PTHR30419">
    <property type="entry name" value="HTH-TYPE TRANSCRIPTIONAL REGULATOR YBHD"/>
    <property type="match status" value="1"/>
</dbReference>
<dbReference type="GO" id="GO:0005829">
    <property type="term" value="C:cytosol"/>
    <property type="evidence" value="ECO:0007669"/>
    <property type="project" value="TreeGrafter"/>
</dbReference>
<keyword evidence="2" id="KW-0805">Transcription regulation</keyword>
<dbReference type="EMBL" id="LYPC01000014">
    <property type="protein sequence ID" value="OCT15104.1"/>
    <property type="molecule type" value="Genomic_DNA"/>
</dbReference>
<dbReference type="SUPFAM" id="SSF46785">
    <property type="entry name" value="Winged helix' DNA-binding domain"/>
    <property type="match status" value="1"/>
</dbReference>
<dbReference type="Gene3D" id="3.40.190.10">
    <property type="entry name" value="Periplasmic binding protein-like II"/>
    <property type="match status" value="2"/>
</dbReference>
<comment type="similarity">
    <text evidence="1">Belongs to the LysR transcriptional regulatory family.</text>
</comment>
<evidence type="ECO:0000259" key="5">
    <source>
        <dbReference type="PROSITE" id="PS50931"/>
    </source>
</evidence>
<name>A0A1C1A3G9_9BACL</name>
<dbReference type="FunFam" id="1.10.10.10:FF:000001">
    <property type="entry name" value="LysR family transcriptional regulator"/>
    <property type="match status" value="1"/>
</dbReference>
<organism evidence="6 7">
    <name type="scientific">Paenibacillus pectinilyticus</name>
    <dbReference type="NCBI Taxonomy" id="512399"/>
    <lineage>
        <taxon>Bacteria</taxon>
        <taxon>Bacillati</taxon>
        <taxon>Bacillota</taxon>
        <taxon>Bacilli</taxon>
        <taxon>Bacillales</taxon>
        <taxon>Paenibacillaceae</taxon>
        <taxon>Paenibacillus</taxon>
    </lineage>
</organism>
<dbReference type="PROSITE" id="PS50931">
    <property type="entry name" value="HTH_LYSR"/>
    <property type="match status" value="1"/>
</dbReference>
<evidence type="ECO:0000256" key="4">
    <source>
        <dbReference type="ARBA" id="ARBA00023163"/>
    </source>
</evidence>
<dbReference type="STRING" id="512399.A8709_13415"/>
<keyword evidence="3" id="KW-0238">DNA-binding</keyword>
<keyword evidence="4" id="KW-0804">Transcription</keyword>
<keyword evidence="7" id="KW-1185">Reference proteome</keyword>
<gene>
    <name evidence="6" type="ORF">A8709_13415</name>
</gene>
<protein>
    <submittedName>
        <fullName evidence="6">Transcriptional regulator</fullName>
    </submittedName>
</protein>
<accession>A0A1C1A3G9</accession>
<dbReference type="PANTHER" id="PTHR30419:SF25">
    <property type="entry name" value="HTH-TYPE TRANSCRIPTIONAL REGULATOR YTLI"/>
    <property type="match status" value="1"/>
</dbReference>
<dbReference type="InterPro" id="IPR005119">
    <property type="entry name" value="LysR_subst-bd"/>
</dbReference>
<sequence length="300" mass="33447">MDFKTLKSFQFIVKHGSFVQAAEELNYAQSTVTIQIQKLETELGVQLIERGKKCNLTEAGKLFFEQSTAIIERVEQLQADFLDLYKGEVGTIRVGLTEPTASFRFPLLLKKFTTQYPKIRVALEIAGTPVLLESLSKGSIDIAICSSPNVGSELYFQPLFHEKFVALLPEDHQLTHYEVIHPEQLKGQRLLVTSENCPYRKKLEMILRETGSIEVETMEIGSMTAMKPYVQHGFGIALVPEIALDSLPSGLTTRHITGSSIDMLIGLVCKTSSFPSNSASAKLFKFLKEELIRLSTTVGN</sequence>
<evidence type="ECO:0000313" key="7">
    <source>
        <dbReference type="Proteomes" id="UP000093309"/>
    </source>
</evidence>
<dbReference type="Proteomes" id="UP000093309">
    <property type="component" value="Unassembled WGS sequence"/>
</dbReference>
<proteinExistence type="inferred from homology"/>
<dbReference type="PRINTS" id="PR00039">
    <property type="entry name" value="HTHLYSR"/>
</dbReference>
<dbReference type="InterPro" id="IPR000847">
    <property type="entry name" value="LysR_HTH_N"/>
</dbReference>
<dbReference type="OrthoDB" id="9803735at2"/>
<dbReference type="SUPFAM" id="SSF53850">
    <property type="entry name" value="Periplasmic binding protein-like II"/>
    <property type="match status" value="1"/>
</dbReference>
<dbReference type="InterPro" id="IPR036390">
    <property type="entry name" value="WH_DNA-bd_sf"/>
</dbReference>
<dbReference type="Gene3D" id="1.10.10.10">
    <property type="entry name" value="Winged helix-like DNA-binding domain superfamily/Winged helix DNA-binding domain"/>
    <property type="match status" value="1"/>
</dbReference>
<dbReference type="InterPro" id="IPR050950">
    <property type="entry name" value="HTH-type_LysR_regulators"/>
</dbReference>
<evidence type="ECO:0000256" key="3">
    <source>
        <dbReference type="ARBA" id="ARBA00023125"/>
    </source>
</evidence>
<evidence type="ECO:0000256" key="1">
    <source>
        <dbReference type="ARBA" id="ARBA00009437"/>
    </source>
</evidence>
<dbReference type="Pfam" id="PF03466">
    <property type="entry name" value="LysR_substrate"/>
    <property type="match status" value="1"/>
</dbReference>
<dbReference type="GO" id="GO:0003700">
    <property type="term" value="F:DNA-binding transcription factor activity"/>
    <property type="evidence" value="ECO:0007669"/>
    <property type="project" value="InterPro"/>
</dbReference>
<dbReference type="RefSeq" id="WP_065852014.1">
    <property type="nucleotide sequence ID" value="NZ_LYPC01000014.1"/>
</dbReference>
<comment type="caution">
    <text evidence="6">The sequence shown here is derived from an EMBL/GenBank/DDBJ whole genome shotgun (WGS) entry which is preliminary data.</text>
</comment>
<reference evidence="7" key="1">
    <citation type="submission" date="2016-05" db="EMBL/GenBank/DDBJ databases">
        <title>Paenibacillus oryzae. sp. nov., isolated from the rice root.</title>
        <authorList>
            <person name="Zhang J."/>
            <person name="Zhang X."/>
        </authorList>
    </citation>
    <scope>NUCLEOTIDE SEQUENCE [LARGE SCALE GENOMIC DNA]</scope>
    <source>
        <strain evidence="7">KCTC13222</strain>
    </source>
</reference>
<dbReference type="CDD" id="cd05466">
    <property type="entry name" value="PBP2_LTTR_substrate"/>
    <property type="match status" value="1"/>
</dbReference>
<feature type="domain" description="HTH lysR-type" evidence="5">
    <location>
        <begin position="1"/>
        <end position="57"/>
    </location>
</feature>
<dbReference type="AlphaFoldDB" id="A0A1C1A3G9"/>
<dbReference type="Pfam" id="PF00126">
    <property type="entry name" value="HTH_1"/>
    <property type="match status" value="1"/>
</dbReference>